<accession>A0A5B8NK27</accession>
<gene>
    <name evidence="3" type="ORF">FRE64_01175</name>
</gene>
<keyword evidence="1 3" id="KW-0436">Ligase</keyword>
<protein>
    <submittedName>
        <fullName evidence="3">Biotin--[acetyl-CoA-carboxylase] ligase</fullName>
        <ecNumber evidence="3">6.3.4.15</ecNumber>
    </submittedName>
</protein>
<dbReference type="OrthoDB" id="9807064at2"/>
<sequence>MHYDSLPIHHFQQLESTNKTAWELFQQGEKTPFIVTADEQTAGKGQWGRQWVSSLGGLYLSLILTPEMKIEQPSYLTISSVFGVTEMLRNYQIPAQIKWLNDIFLNRKKLGGILIETHLKTQKLKAVVIGIGLNWENTVPELGITLKDYINQTNFIPSFNSSLPLKEDLYNYKLPPTIASLPDLKIIVINGLLLGYQRYRQEGITAILPEYEARLLN</sequence>
<dbReference type="Gene3D" id="3.30.930.10">
    <property type="entry name" value="Bira Bifunctional Protein, Domain 2"/>
    <property type="match status" value="1"/>
</dbReference>
<dbReference type="AlphaFoldDB" id="A0A5B8NK27"/>
<evidence type="ECO:0000259" key="2">
    <source>
        <dbReference type="PROSITE" id="PS51733"/>
    </source>
</evidence>
<dbReference type="GO" id="GO:0004077">
    <property type="term" value="F:biotin--[biotin carboxyl-carrier protein] ligase activity"/>
    <property type="evidence" value="ECO:0007669"/>
    <property type="project" value="UniProtKB-EC"/>
</dbReference>
<dbReference type="GO" id="GO:0005737">
    <property type="term" value="C:cytoplasm"/>
    <property type="evidence" value="ECO:0007669"/>
    <property type="project" value="TreeGrafter"/>
</dbReference>
<dbReference type="PANTHER" id="PTHR12835:SF5">
    <property type="entry name" value="BIOTIN--PROTEIN LIGASE"/>
    <property type="match status" value="1"/>
</dbReference>
<dbReference type="InterPro" id="IPR045864">
    <property type="entry name" value="aa-tRNA-synth_II/BPL/LPL"/>
</dbReference>
<evidence type="ECO:0000313" key="3">
    <source>
        <dbReference type="EMBL" id="QDZ38675.1"/>
    </source>
</evidence>
<dbReference type="InterPro" id="IPR004408">
    <property type="entry name" value="Biotin_CoA_COase_ligase"/>
</dbReference>
<dbReference type="KEGG" id="enn:FRE64_01175"/>
<evidence type="ECO:0000256" key="1">
    <source>
        <dbReference type="ARBA" id="ARBA00022598"/>
    </source>
</evidence>
<dbReference type="EMBL" id="CP042326">
    <property type="protein sequence ID" value="QDZ38675.1"/>
    <property type="molecule type" value="Genomic_DNA"/>
</dbReference>
<dbReference type="SUPFAM" id="SSF55681">
    <property type="entry name" value="Class II aaRS and biotin synthetases"/>
    <property type="match status" value="1"/>
</dbReference>
<reference evidence="3" key="1">
    <citation type="submission" date="2019-08" db="EMBL/GenBank/DDBJ databases">
        <title>Carotenoids and Carotenoid Binding Proteins in the Halophilic Cyanobacterium Euhalothece sp. ZM00.</title>
        <authorList>
            <person name="Cho S.M."/>
            <person name="Song J.Y."/>
            <person name="Park Y.-I."/>
        </authorList>
    </citation>
    <scope>NUCLEOTIDE SEQUENCE [LARGE SCALE GENOMIC DNA]</scope>
    <source>
        <strain evidence="3">Z-M001</strain>
    </source>
</reference>
<keyword evidence="4" id="KW-1185">Reference proteome</keyword>
<dbReference type="CDD" id="cd16442">
    <property type="entry name" value="BPL"/>
    <property type="match status" value="1"/>
</dbReference>
<dbReference type="RefSeq" id="WP_146294286.1">
    <property type="nucleotide sequence ID" value="NZ_CP042326.1"/>
</dbReference>
<dbReference type="Proteomes" id="UP000318453">
    <property type="component" value="Chromosome"/>
</dbReference>
<dbReference type="PROSITE" id="PS51733">
    <property type="entry name" value="BPL_LPL_CATALYTIC"/>
    <property type="match status" value="1"/>
</dbReference>
<dbReference type="InterPro" id="IPR004143">
    <property type="entry name" value="BPL_LPL_catalytic"/>
</dbReference>
<feature type="domain" description="BPL/LPL catalytic" evidence="2">
    <location>
        <begin position="1"/>
        <end position="178"/>
    </location>
</feature>
<dbReference type="EC" id="6.3.4.15" evidence="3"/>
<dbReference type="NCBIfam" id="TIGR00121">
    <property type="entry name" value="birA_ligase"/>
    <property type="match status" value="1"/>
</dbReference>
<organism evidence="3 4">
    <name type="scientific">Euhalothece natronophila Z-M001</name>
    <dbReference type="NCBI Taxonomy" id="522448"/>
    <lineage>
        <taxon>Bacteria</taxon>
        <taxon>Bacillati</taxon>
        <taxon>Cyanobacteriota</taxon>
        <taxon>Cyanophyceae</taxon>
        <taxon>Oscillatoriophycideae</taxon>
        <taxon>Chroococcales</taxon>
        <taxon>Halothecacae</taxon>
        <taxon>Halothece cluster</taxon>
        <taxon>Euhalothece</taxon>
    </lineage>
</organism>
<proteinExistence type="predicted"/>
<dbReference type="PANTHER" id="PTHR12835">
    <property type="entry name" value="BIOTIN PROTEIN LIGASE"/>
    <property type="match status" value="1"/>
</dbReference>
<evidence type="ECO:0000313" key="4">
    <source>
        <dbReference type="Proteomes" id="UP000318453"/>
    </source>
</evidence>
<dbReference type="Pfam" id="PF03099">
    <property type="entry name" value="BPL_LplA_LipB"/>
    <property type="match status" value="1"/>
</dbReference>
<name>A0A5B8NK27_9CHRO</name>